<evidence type="ECO:0000256" key="1">
    <source>
        <dbReference type="SAM" id="SignalP"/>
    </source>
</evidence>
<reference evidence="2 3" key="1">
    <citation type="submission" date="2015-07" db="EMBL/GenBank/DDBJ databases">
        <title>The draft genome sequence of Leadbetterella sp. JN14-9.</title>
        <authorList>
            <person name="Liu Y."/>
            <person name="Du J."/>
            <person name="Shao Z."/>
        </authorList>
    </citation>
    <scope>NUCLEOTIDE SEQUENCE [LARGE SCALE GENOMIC DNA]</scope>
    <source>
        <strain evidence="2 3">JN14-9</strain>
    </source>
</reference>
<feature type="chain" id="PRO_5006136674" description="Lipoprotein" evidence="1">
    <location>
        <begin position="18"/>
        <end position="154"/>
    </location>
</feature>
<dbReference type="EMBL" id="LGTQ01000006">
    <property type="protein sequence ID" value="KPM48312.1"/>
    <property type="molecule type" value="Genomic_DNA"/>
</dbReference>
<evidence type="ECO:0008006" key="4">
    <source>
        <dbReference type="Google" id="ProtNLM"/>
    </source>
</evidence>
<name>A0A0P7C7D5_9BACT</name>
<feature type="signal peptide" evidence="1">
    <location>
        <begin position="1"/>
        <end position="17"/>
    </location>
</feature>
<evidence type="ECO:0000313" key="2">
    <source>
        <dbReference type="EMBL" id="KPM48312.1"/>
    </source>
</evidence>
<sequence>MMLFKNKIKFLFLPLMAIISCNSNVEKIDTSAVKAKMGEYKIKKVSEADIMASLNKMGTKSVNTLQETGCQIDSLEPEIARYLKPISFSDGSQFEKEEGVLQALQYSVENGQTVEPTPQKLNDTLYAYYFLLDCDSLKAFKVEVSKGDLIRSMD</sequence>
<accession>A0A0P7C7D5</accession>
<dbReference type="AlphaFoldDB" id="A0A0P7C7D5"/>
<proteinExistence type="predicted"/>
<dbReference type="Proteomes" id="UP000050454">
    <property type="component" value="Unassembled WGS sequence"/>
</dbReference>
<dbReference type="STRING" id="1605367.AFM12_06565"/>
<organism evidence="2 3">
    <name type="scientific">Jiulongibacter sediminis</name>
    <dbReference type="NCBI Taxonomy" id="1605367"/>
    <lineage>
        <taxon>Bacteria</taxon>
        <taxon>Pseudomonadati</taxon>
        <taxon>Bacteroidota</taxon>
        <taxon>Cytophagia</taxon>
        <taxon>Cytophagales</taxon>
        <taxon>Leadbetterellaceae</taxon>
        <taxon>Jiulongibacter</taxon>
    </lineage>
</organism>
<evidence type="ECO:0000313" key="3">
    <source>
        <dbReference type="Proteomes" id="UP000050454"/>
    </source>
</evidence>
<gene>
    <name evidence="2" type="ORF">AFM12_06565</name>
</gene>
<protein>
    <recommendedName>
        <fullName evidence="4">Lipoprotein</fullName>
    </recommendedName>
</protein>
<comment type="caution">
    <text evidence="2">The sequence shown here is derived from an EMBL/GenBank/DDBJ whole genome shotgun (WGS) entry which is preliminary data.</text>
</comment>
<dbReference type="PROSITE" id="PS51257">
    <property type="entry name" value="PROKAR_LIPOPROTEIN"/>
    <property type="match status" value="1"/>
</dbReference>
<keyword evidence="3" id="KW-1185">Reference proteome</keyword>
<keyword evidence="1" id="KW-0732">Signal</keyword>